<dbReference type="AlphaFoldDB" id="A0ABD4KF32"/>
<feature type="compositionally biased region" description="Low complexity" evidence="1">
    <location>
        <begin position="32"/>
        <end position="44"/>
    </location>
</feature>
<dbReference type="Pfam" id="PF13985">
    <property type="entry name" value="YbgS"/>
    <property type="match status" value="1"/>
</dbReference>
<evidence type="ECO:0000313" key="6">
    <source>
        <dbReference type="Proteomes" id="UP000628560"/>
    </source>
</evidence>
<reference evidence="4 5" key="1">
    <citation type="submission" date="2019-08" db="EMBL/GenBank/DDBJ databases">
        <title>The draft genome of Lelliottia nimipressuralis strain CICC 24156.</title>
        <authorList>
            <person name="Wu W."/>
            <person name="Feng Y."/>
            <person name="Zong Z."/>
        </authorList>
    </citation>
    <scope>NUCLEOTIDE SEQUENCE [LARGE SCALE GENOMIC DNA]</scope>
    <source>
        <strain evidence="4 5">CICC 24156</strain>
    </source>
</reference>
<feature type="chain" id="PRO_5044725504" evidence="2">
    <location>
        <begin position="25"/>
        <end position="132"/>
    </location>
</feature>
<accession>A0ABD4KF32</accession>
<reference evidence="3 6" key="2">
    <citation type="submission" date="2020-11" db="EMBL/GenBank/DDBJ databases">
        <title>Identification of Lelliottia nimipressuralis from Wound Infection by Whole Genome-Based Bacterial Identification.</title>
        <authorList>
            <person name="Navarathna D.H."/>
            <person name="Choi H."/>
            <person name="Jinadatha C."/>
            <person name="Chatterjee P."/>
            <person name="Hwang M."/>
        </authorList>
    </citation>
    <scope>NUCLEOTIDE SEQUENCE [LARGE SCALE GENOMIC DNA]</scope>
    <source>
        <strain evidence="3 6">DN2020</strain>
    </source>
</reference>
<evidence type="ECO:0000313" key="4">
    <source>
        <dbReference type="EMBL" id="TYT33754.1"/>
    </source>
</evidence>
<evidence type="ECO:0000313" key="5">
    <source>
        <dbReference type="Proteomes" id="UP000323910"/>
    </source>
</evidence>
<feature type="compositionally biased region" description="Basic and acidic residues" evidence="1">
    <location>
        <begin position="123"/>
        <end position="132"/>
    </location>
</feature>
<keyword evidence="2" id="KW-0732">Signal</keyword>
<name>A0ABD4KF32_9ENTR</name>
<dbReference type="Proteomes" id="UP000323910">
    <property type="component" value="Unassembled WGS sequence"/>
</dbReference>
<feature type="region of interest" description="Disordered" evidence="1">
    <location>
        <begin position="110"/>
        <end position="132"/>
    </location>
</feature>
<protein>
    <submittedName>
        <fullName evidence="3">YbgS-like family protein</fullName>
    </submittedName>
</protein>
<dbReference type="EMBL" id="JADIXP010000015">
    <property type="protein sequence ID" value="MBF4180127.1"/>
    <property type="molecule type" value="Genomic_DNA"/>
</dbReference>
<dbReference type="Proteomes" id="UP000628560">
    <property type="component" value="Unassembled WGS sequence"/>
</dbReference>
<evidence type="ECO:0000256" key="1">
    <source>
        <dbReference type="SAM" id="MobiDB-lite"/>
    </source>
</evidence>
<proteinExistence type="predicted"/>
<keyword evidence="5" id="KW-1185">Reference proteome</keyword>
<feature type="region of interest" description="Disordered" evidence="1">
    <location>
        <begin position="24"/>
        <end position="92"/>
    </location>
</feature>
<sequence length="132" mass="13385">MKMTKLATLFLTATLTMASGAALAADSTGSDNNGQANAAAAAGQVAPDAKQNVAPNNVDNSNINTGSGTSGGTMLHPNGTDSGTMNHDGMTKDEIHKNSMCKDGKCPDINKKVETGNGINNDVDTKTDGTTQ</sequence>
<dbReference type="EMBL" id="VTFR01000004">
    <property type="protein sequence ID" value="TYT33754.1"/>
    <property type="molecule type" value="Genomic_DNA"/>
</dbReference>
<comment type="caution">
    <text evidence="3">The sequence shown here is derived from an EMBL/GenBank/DDBJ whole genome shotgun (WGS) entry which is preliminary data.</text>
</comment>
<dbReference type="InterPro" id="IPR020363">
    <property type="entry name" value="Uncharacterised_YbgS"/>
</dbReference>
<gene>
    <name evidence="4" type="ORF">FZO59_08755</name>
    <name evidence="3" type="ORF">ISP11_19850</name>
</gene>
<feature type="signal peptide" evidence="2">
    <location>
        <begin position="1"/>
        <end position="24"/>
    </location>
</feature>
<organism evidence="3 6">
    <name type="scientific">Lelliottia nimipressuralis</name>
    <dbReference type="NCBI Taxonomy" id="69220"/>
    <lineage>
        <taxon>Bacteria</taxon>
        <taxon>Pseudomonadati</taxon>
        <taxon>Pseudomonadota</taxon>
        <taxon>Gammaproteobacteria</taxon>
        <taxon>Enterobacterales</taxon>
        <taxon>Enterobacteriaceae</taxon>
        <taxon>Lelliottia</taxon>
    </lineage>
</organism>
<dbReference type="RefSeq" id="WP_100777159.1">
    <property type="nucleotide sequence ID" value="NZ_CBCYIZ010000005.1"/>
</dbReference>
<evidence type="ECO:0000256" key="2">
    <source>
        <dbReference type="SAM" id="SignalP"/>
    </source>
</evidence>
<dbReference type="GeneID" id="97600902"/>
<evidence type="ECO:0000313" key="3">
    <source>
        <dbReference type="EMBL" id="MBF4180127.1"/>
    </source>
</evidence>